<organism evidence="1 2">
    <name type="scientific">Neorhizobium galegae bv. officinalis</name>
    <dbReference type="NCBI Taxonomy" id="323656"/>
    <lineage>
        <taxon>Bacteria</taxon>
        <taxon>Pseudomonadati</taxon>
        <taxon>Pseudomonadota</taxon>
        <taxon>Alphaproteobacteria</taxon>
        <taxon>Hyphomicrobiales</taxon>
        <taxon>Rhizobiaceae</taxon>
        <taxon>Rhizobium/Agrobacterium group</taxon>
        <taxon>Neorhizobium</taxon>
    </lineage>
</organism>
<dbReference type="EMBL" id="CCRH01000012">
    <property type="protein sequence ID" value="CDZ38171.1"/>
    <property type="molecule type" value="Genomic_DNA"/>
</dbReference>
<dbReference type="Proteomes" id="UP000046176">
    <property type="component" value="Unassembled WGS sequence"/>
</dbReference>
<protein>
    <submittedName>
        <fullName evidence="1">Uncharacterized protein</fullName>
    </submittedName>
</protein>
<sequence>MKRGNIQHLLTKAIPPTASESRDAISMGILKAMQM</sequence>
<evidence type="ECO:0000313" key="2">
    <source>
        <dbReference type="Proteomes" id="UP000046176"/>
    </source>
</evidence>
<proteinExistence type="predicted"/>
<reference evidence="1 2" key="1">
    <citation type="submission" date="2014-08" db="EMBL/GenBank/DDBJ databases">
        <authorList>
            <person name="Chen Y.-H."/>
        </authorList>
    </citation>
    <scope>NUCLEOTIDE SEQUENCE [LARGE SCALE GENOMIC DNA]</scope>
</reference>
<evidence type="ECO:0000313" key="1">
    <source>
        <dbReference type="EMBL" id="CDZ38171.1"/>
    </source>
</evidence>
<dbReference type="AlphaFoldDB" id="A0A0T7FT39"/>
<name>A0A0T7FT39_NEOGA</name>
<gene>
    <name evidence="1" type="ORF">NGAL_HAMBI1145_42400</name>
</gene>
<accession>A0A0T7FT39</accession>